<dbReference type="InterPro" id="IPR036259">
    <property type="entry name" value="MFS_trans_sf"/>
</dbReference>
<evidence type="ECO:0000256" key="2">
    <source>
        <dbReference type="ARBA" id="ARBA00022692"/>
    </source>
</evidence>
<dbReference type="PROSITE" id="PS50850">
    <property type="entry name" value="MFS"/>
    <property type="match status" value="1"/>
</dbReference>
<feature type="domain" description="Major facilitator superfamily (MFS) profile" evidence="7">
    <location>
        <begin position="23"/>
        <end position="555"/>
    </location>
</feature>
<proteinExistence type="predicted"/>
<feature type="transmembrane region" description="Helical" evidence="6">
    <location>
        <begin position="213"/>
        <end position="235"/>
    </location>
</feature>
<keyword evidence="2 6" id="KW-0812">Transmembrane</keyword>
<feature type="region of interest" description="Disordered" evidence="5">
    <location>
        <begin position="320"/>
        <end position="358"/>
    </location>
</feature>
<dbReference type="EMBL" id="JAIZAY010000014">
    <property type="protein sequence ID" value="KAJ8029765.1"/>
    <property type="molecule type" value="Genomic_DNA"/>
</dbReference>
<reference evidence="8" key="1">
    <citation type="submission" date="2021-10" db="EMBL/GenBank/DDBJ databases">
        <title>Tropical sea cucumber genome reveals ecological adaptation and Cuvierian tubules defense mechanism.</title>
        <authorList>
            <person name="Chen T."/>
        </authorList>
    </citation>
    <scope>NUCLEOTIDE SEQUENCE</scope>
    <source>
        <strain evidence="8">Nanhai2018</strain>
        <tissue evidence="8">Muscle</tissue>
    </source>
</reference>
<feature type="transmembrane region" description="Helical" evidence="6">
    <location>
        <begin position="504"/>
        <end position="524"/>
    </location>
</feature>
<evidence type="ECO:0000256" key="4">
    <source>
        <dbReference type="ARBA" id="ARBA00023136"/>
    </source>
</evidence>
<dbReference type="OrthoDB" id="5296287at2759"/>
<evidence type="ECO:0000256" key="3">
    <source>
        <dbReference type="ARBA" id="ARBA00022989"/>
    </source>
</evidence>
<comment type="caution">
    <text evidence="8">The sequence shown here is derived from an EMBL/GenBank/DDBJ whole genome shotgun (WGS) entry which is preliminary data.</text>
</comment>
<gene>
    <name evidence="8" type="ORF">HOLleu_29241</name>
</gene>
<dbReference type="SUPFAM" id="SSF103473">
    <property type="entry name" value="MFS general substrate transporter"/>
    <property type="match status" value="1"/>
</dbReference>
<dbReference type="Proteomes" id="UP001152320">
    <property type="component" value="Chromosome 14"/>
</dbReference>
<keyword evidence="4 6" id="KW-0472">Membrane</keyword>
<dbReference type="InterPro" id="IPR011701">
    <property type="entry name" value="MFS"/>
</dbReference>
<comment type="subcellular location">
    <subcellularLocation>
        <location evidence="1">Membrane</location>
        <topology evidence="1">Multi-pass membrane protein</topology>
    </subcellularLocation>
</comment>
<feature type="transmembrane region" description="Helical" evidence="6">
    <location>
        <begin position="408"/>
        <end position="429"/>
    </location>
</feature>
<name>A0A9Q1BNK9_HOLLE</name>
<keyword evidence="9" id="KW-1185">Reference proteome</keyword>
<keyword evidence="3 6" id="KW-1133">Transmembrane helix</keyword>
<dbReference type="InterPro" id="IPR020846">
    <property type="entry name" value="MFS_dom"/>
</dbReference>
<evidence type="ECO:0000259" key="7">
    <source>
        <dbReference type="PROSITE" id="PS50850"/>
    </source>
</evidence>
<feature type="transmembrane region" description="Helical" evidence="6">
    <location>
        <begin position="467"/>
        <end position="492"/>
    </location>
</feature>
<protein>
    <submittedName>
        <fullName evidence="8">Solute carrier family 22 member 2</fullName>
    </submittedName>
</protein>
<feature type="compositionally biased region" description="Low complexity" evidence="5">
    <location>
        <begin position="337"/>
        <end position="347"/>
    </location>
</feature>
<feature type="transmembrane region" description="Helical" evidence="6">
    <location>
        <begin position="530"/>
        <end position="550"/>
    </location>
</feature>
<dbReference type="PANTHER" id="PTHR24064">
    <property type="entry name" value="SOLUTE CARRIER FAMILY 22 MEMBER"/>
    <property type="match status" value="1"/>
</dbReference>
<evidence type="ECO:0000256" key="6">
    <source>
        <dbReference type="SAM" id="Phobius"/>
    </source>
</evidence>
<evidence type="ECO:0000313" key="8">
    <source>
        <dbReference type="EMBL" id="KAJ8029765.1"/>
    </source>
</evidence>
<evidence type="ECO:0000313" key="9">
    <source>
        <dbReference type="Proteomes" id="UP001152320"/>
    </source>
</evidence>
<dbReference type="GO" id="GO:0022857">
    <property type="term" value="F:transmembrane transporter activity"/>
    <property type="evidence" value="ECO:0007669"/>
    <property type="project" value="InterPro"/>
</dbReference>
<feature type="transmembrane region" description="Helical" evidence="6">
    <location>
        <begin position="156"/>
        <end position="178"/>
    </location>
</feature>
<feature type="transmembrane region" description="Helical" evidence="6">
    <location>
        <begin position="436"/>
        <end position="455"/>
    </location>
</feature>
<dbReference type="GO" id="GO:0016020">
    <property type="term" value="C:membrane"/>
    <property type="evidence" value="ECO:0007669"/>
    <property type="project" value="UniProtKB-SubCell"/>
</dbReference>
<feature type="transmembrane region" description="Helical" evidence="6">
    <location>
        <begin position="241"/>
        <end position="261"/>
    </location>
</feature>
<evidence type="ECO:0000256" key="1">
    <source>
        <dbReference type="ARBA" id="ARBA00004141"/>
    </source>
</evidence>
<dbReference type="Pfam" id="PF07690">
    <property type="entry name" value="MFS_1"/>
    <property type="match status" value="1"/>
</dbReference>
<feature type="transmembrane region" description="Helical" evidence="6">
    <location>
        <begin position="375"/>
        <end position="396"/>
    </location>
</feature>
<sequence length="590" mass="65597">MESLTTDEILIELNPFGRLQIVFLITSAYIQFFLPMHGQIINFIGAKPDFHCSAREGYLLNESVPIVKDDDGELVFSQCEEYIDPGNSNATQDCQSGWTYSQEYYGETIITEVWDLVCNHYPAAAETSQSIQQVGGMIGAIAFGFLADQYGRRPSFLLSVVIFDISGIGIALSPNYIIFVVFKFFYGFGQMAIWTTFSSNLSEYMIPKYRNRAMTVPSIPIPFGLMFMALLAFLIRDWRYLQIAVVAPYIVGLLGFWCVFLPESLRWQLSKQKTKQAGLLVIKIAKMNRKEIPKEMFYKSNKNEVDDKISTISGNSITSSPSKITADSNGTAPKDINSVSENVNSNEQKGNKNEEASVARSSTQSKYLELFKPPVLHITIVVSLLRLTYTLVYFGFALSTGRLAGNPYLNFFLSALVEAPAKIFAPFIYKWVRRTYLICFCYICCGAGLTVIIFIPQQTKSGTDLAILTTVLSLLGKFFVSVTLAGVLLLNVELFPTTLRNSGNGLTLFLASIGAVVAPFMLYADNVVPNFSSYLMASISFVTAFSALTLPDTRKTVQPQNTADLKQIMNSRKKSSMGVENNAFEEDTGL</sequence>
<dbReference type="AlphaFoldDB" id="A0A9Q1BNK9"/>
<accession>A0A9Q1BNK9</accession>
<organism evidence="8 9">
    <name type="scientific">Holothuria leucospilota</name>
    <name type="common">Black long sea cucumber</name>
    <name type="synonym">Mertensiothuria leucospilota</name>
    <dbReference type="NCBI Taxonomy" id="206669"/>
    <lineage>
        <taxon>Eukaryota</taxon>
        <taxon>Metazoa</taxon>
        <taxon>Echinodermata</taxon>
        <taxon>Eleutherozoa</taxon>
        <taxon>Echinozoa</taxon>
        <taxon>Holothuroidea</taxon>
        <taxon>Aspidochirotacea</taxon>
        <taxon>Aspidochirotida</taxon>
        <taxon>Holothuriidae</taxon>
        <taxon>Holothuria</taxon>
    </lineage>
</organism>
<evidence type="ECO:0000256" key="5">
    <source>
        <dbReference type="SAM" id="MobiDB-lite"/>
    </source>
</evidence>
<dbReference type="Gene3D" id="1.20.1250.20">
    <property type="entry name" value="MFS general substrate transporter like domains"/>
    <property type="match status" value="1"/>
</dbReference>